<proteinExistence type="predicted"/>
<evidence type="ECO:0000313" key="11">
    <source>
        <dbReference type="Proteomes" id="UP000599074"/>
    </source>
</evidence>
<evidence type="ECO:0000256" key="4">
    <source>
        <dbReference type="ARBA" id="ARBA00022553"/>
    </source>
</evidence>
<comment type="caution">
    <text evidence="10">The sequence shown here is derived from an EMBL/GenBank/DDBJ whole genome shotgun (WGS) entry which is preliminary data.</text>
</comment>
<dbReference type="Gene3D" id="1.10.287.130">
    <property type="match status" value="1"/>
</dbReference>
<dbReference type="InterPro" id="IPR003594">
    <property type="entry name" value="HATPase_dom"/>
</dbReference>
<dbReference type="InterPro" id="IPR005467">
    <property type="entry name" value="His_kinase_dom"/>
</dbReference>
<dbReference type="PANTHER" id="PTHR43711">
    <property type="entry name" value="TWO-COMPONENT HISTIDINE KINASE"/>
    <property type="match status" value="1"/>
</dbReference>
<evidence type="ECO:0000259" key="9">
    <source>
        <dbReference type="PROSITE" id="PS50109"/>
    </source>
</evidence>
<reference evidence="10" key="1">
    <citation type="submission" date="2021-01" db="EMBL/GenBank/DDBJ databases">
        <title>Whole genome shotgun sequence of Planosporangium mesophilum NBRC 109066.</title>
        <authorList>
            <person name="Komaki H."/>
            <person name="Tamura T."/>
        </authorList>
    </citation>
    <scope>NUCLEOTIDE SEQUENCE</scope>
    <source>
        <strain evidence="10">NBRC 109066</strain>
    </source>
</reference>
<evidence type="ECO:0000256" key="5">
    <source>
        <dbReference type="ARBA" id="ARBA00022679"/>
    </source>
</evidence>
<evidence type="ECO:0000256" key="7">
    <source>
        <dbReference type="ARBA" id="ARBA00023012"/>
    </source>
</evidence>
<evidence type="ECO:0000256" key="2">
    <source>
        <dbReference type="ARBA" id="ARBA00004236"/>
    </source>
</evidence>
<keyword evidence="6" id="KW-0418">Kinase</keyword>
<dbReference type="InterPro" id="IPR036890">
    <property type="entry name" value="HATPase_C_sf"/>
</dbReference>
<feature type="domain" description="Histidine kinase" evidence="9">
    <location>
        <begin position="214"/>
        <end position="431"/>
    </location>
</feature>
<feature type="region of interest" description="Disordered" evidence="8">
    <location>
        <begin position="1"/>
        <end position="21"/>
    </location>
</feature>
<dbReference type="CDD" id="cd00082">
    <property type="entry name" value="HisKA"/>
    <property type="match status" value="1"/>
</dbReference>
<dbReference type="Proteomes" id="UP000599074">
    <property type="component" value="Unassembled WGS sequence"/>
</dbReference>
<feature type="region of interest" description="Disordered" evidence="8">
    <location>
        <begin position="184"/>
        <end position="203"/>
    </location>
</feature>
<dbReference type="InterPro" id="IPR004358">
    <property type="entry name" value="Sig_transdc_His_kin-like_C"/>
</dbReference>
<feature type="compositionally biased region" description="Basic and acidic residues" evidence="8">
    <location>
        <begin position="1"/>
        <end position="10"/>
    </location>
</feature>
<accession>A0A8J3TP98</accession>
<dbReference type="GO" id="GO:0005886">
    <property type="term" value="C:plasma membrane"/>
    <property type="evidence" value="ECO:0007669"/>
    <property type="project" value="UniProtKB-SubCell"/>
</dbReference>
<keyword evidence="4" id="KW-0597">Phosphoprotein</keyword>
<dbReference type="PROSITE" id="PS50109">
    <property type="entry name" value="HIS_KIN"/>
    <property type="match status" value="1"/>
</dbReference>
<protein>
    <recommendedName>
        <fullName evidence="3">histidine kinase</fullName>
        <ecNumber evidence="3">2.7.13.3</ecNumber>
    </recommendedName>
</protein>
<dbReference type="PANTHER" id="PTHR43711:SF1">
    <property type="entry name" value="HISTIDINE KINASE 1"/>
    <property type="match status" value="1"/>
</dbReference>
<dbReference type="SMART" id="SM00388">
    <property type="entry name" value="HisKA"/>
    <property type="match status" value="1"/>
</dbReference>
<dbReference type="Gene3D" id="3.30.565.10">
    <property type="entry name" value="Histidine kinase-like ATPase, C-terminal domain"/>
    <property type="match status" value="1"/>
</dbReference>
<sequence>MAYRPPERPGRLGSMSVSASPAEPLDPVALLDRLTDLIDFAERSEGALPVLQRIVDLAADATGGTGAAFVGYGPSGGHVVAATSLLTWAVGLPIDVSDPEVLAKLAAVSSEQTCIGEVPPEMAGPIRGSGIERVLSAAGTVAGSLVGSLHVCFPDTDGSAEAHQTAAMRVLAAAAARAYRWNTDPDGSAPDRPGAVVTPESQERERGRDLFIAMTSHELRTPVTVIKGYADTLVERWDSLDDPARREAVHVVWQRARELARLVDRLLNAASDLTGVRDGSAATPFDPARVLRDAVGELAPELRRNLRVDLPDRLPKVRVDRAGFSTVLTELVTNACKYSPDRVDVELTAGADGYTVWIKVADRGLGIRSEHAERAFERFWQLERDDQRQYGGVGLGLYLVRKIVERQNGWVSLRPRKGGGAVAEVRLPRADAVTE</sequence>
<gene>
    <name evidence="10" type="ORF">Pme01_45120</name>
</gene>
<keyword evidence="11" id="KW-1185">Reference proteome</keyword>
<dbReference type="SUPFAM" id="SSF55874">
    <property type="entry name" value="ATPase domain of HSP90 chaperone/DNA topoisomerase II/histidine kinase"/>
    <property type="match status" value="1"/>
</dbReference>
<dbReference type="EC" id="2.7.13.3" evidence="3"/>
<evidence type="ECO:0000256" key="1">
    <source>
        <dbReference type="ARBA" id="ARBA00000085"/>
    </source>
</evidence>
<organism evidence="10 11">
    <name type="scientific">Planosporangium mesophilum</name>
    <dbReference type="NCBI Taxonomy" id="689768"/>
    <lineage>
        <taxon>Bacteria</taxon>
        <taxon>Bacillati</taxon>
        <taxon>Actinomycetota</taxon>
        <taxon>Actinomycetes</taxon>
        <taxon>Micromonosporales</taxon>
        <taxon>Micromonosporaceae</taxon>
        <taxon>Planosporangium</taxon>
    </lineage>
</organism>
<dbReference type="SMART" id="SM00387">
    <property type="entry name" value="HATPase_c"/>
    <property type="match status" value="1"/>
</dbReference>
<dbReference type="EMBL" id="BOON01000043">
    <property type="protein sequence ID" value="GII24915.1"/>
    <property type="molecule type" value="Genomic_DNA"/>
</dbReference>
<dbReference type="GO" id="GO:0000155">
    <property type="term" value="F:phosphorelay sensor kinase activity"/>
    <property type="evidence" value="ECO:0007669"/>
    <property type="project" value="InterPro"/>
</dbReference>
<comment type="catalytic activity">
    <reaction evidence="1">
        <text>ATP + protein L-histidine = ADP + protein N-phospho-L-histidine.</text>
        <dbReference type="EC" id="2.7.13.3"/>
    </reaction>
</comment>
<comment type="subcellular location">
    <subcellularLocation>
        <location evidence="2">Cell membrane</location>
    </subcellularLocation>
</comment>
<evidence type="ECO:0000256" key="3">
    <source>
        <dbReference type="ARBA" id="ARBA00012438"/>
    </source>
</evidence>
<dbReference type="Pfam" id="PF02518">
    <property type="entry name" value="HATPase_c"/>
    <property type="match status" value="1"/>
</dbReference>
<dbReference type="InterPro" id="IPR036097">
    <property type="entry name" value="HisK_dim/P_sf"/>
</dbReference>
<evidence type="ECO:0000256" key="8">
    <source>
        <dbReference type="SAM" id="MobiDB-lite"/>
    </source>
</evidence>
<evidence type="ECO:0000256" key="6">
    <source>
        <dbReference type="ARBA" id="ARBA00022777"/>
    </source>
</evidence>
<keyword evidence="5" id="KW-0808">Transferase</keyword>
<dbReference type="AlphaFoldDB" id="A0A8J3TP98"/>
<evidence type="ECO:0000313" key="10">
    <source>
        <dbReference type="EMBL" id="GII24915.1"/>
    </source>
</evidence>
<dbReference type="SUPFAM" id="SSF47384">
    <property type="entry name" value="Homodimeric domain of signal transducing histidine kinase"/>
    <property type="match status" value="1"/>
</dbReference>
<dbReference type="Pfam" id="PF00512">
    <property type="entry name" value="HisKA"/>
    <property type="match status" value="1"/>
</dbReference>
<dbReference type="InterPro" id="IPR003661">
    <property type="entry name" value="HisK_dim/P_dom"/>
</dbReference>
<dbReference type="InterPro" id="IPR050736">
    <property type="entry name" value="Sensor_HK_Regulatory"/>
</dbReference>
<keyword evidence="7" id="KW-0902">Two-component regulatory system</keyword>
<dbReference type="PRINTS" id="PR00344">
    <property type="entry name" value="BCTRLSENSOR"/>
</dbReference>
<name>A0A8J3TP98_9ACTN</name>